<dbReference type="SUPFAM" id="SSF52540">
    <property type="entry name" value="P-loop containing nucleoside triphosphate hydrolases"/>
    <property type="match status" value="1"/>
</dbReference>
<organism evidence="14 15">
    <name type="scientific">Staurois parvus</name>
    <dbReference type="NCBI Taxonomy" id="386267"/>
    <lineage>
        <taxon>Eukaryota</taxon>
        <taxon>Metazoa</taxon>
        <taxon>Chordata</taxon>
        <taxon>Craniata</taxon>
        <taxon>Vertebrata</taxon>
        <taxon>Euteleostomi</taxon>
        <taxon>Amphibia</taxon>
        <taxon>Batrachia</taxon>
        <taxon>Anura</taxon>
        <taxon>Neobatrachia</taxon>
        <taxon>Ranoidea</taxon>
        <taxon>Ranidae</taxon>
        <taxon>Staurois</taxon>
    </lineage>
</organism>
<comment type="function">
    <text evidence="12">Acts as component of the MCM2-7 complex (MCM complex) which is the replicative helicase essential for 'once per cell cycle' DNA replication initiation and elongation in eukaryotic cells. The active ATPase sites in the MCM2-7 ring are formed through the interaction surfaces of two neighboring subunits such that a critical structure of a conserved arginine finger motif is provided in trans relative to the ATP-binding site of the Walker A box of the adjacent subunit. The six ATPase active sites, however, are likely to contribute differentially to the complex helicase activity.</text>
</comment>
<dbReference type="InterPro" id="IPR027417">
    <property type="entry name" value="P-loop_NTPase"/>
</dbReference>
<dbReference type="EC" id="3.6.4.12" evidence="12"/>
<evidence type="ECO:0000256" key="7">
    <source>
        <dbReference type="ARBA" id="ARBA00022840"/>
    </source>
</evidence>
<keyword evidence="9" id="KW-0131">Cell cycle</keyword>
<evidence type="ECO:0000256" key="11">
    <source>
        <dbReference type="RuleBase" id="RU004070"/>
    </source>
</evidence>
<protein>
    <recommendedName>
        <fullName evidence="12">DNA replication licensing factor MCM3</fullName>
        <ecNumber evidence="12">3.6.4.12</ecNumber>
    </recommendedName>
</protein>
<name>A0ABN9HBY4_9NEOB</name>
<dbReference type="Gene3D" id="3.40.50.300">
    <property type="entry name" value="P-loop containing nucleotide triphosphate hydrolases"/>
    <property type="match status" value="1"/>
</dbReference>
<dbReference type="Proteomes" id="UP001162483">
    <property type="component" value="Unassembled WGS sequence"/>
</dbReference>
<evidence type="ECO:0000259" key="13">
    <source>
        <dbReference type="PROSITE" id="PS50051"/>
    </source>
</evidence>
<sequence length="293" mass="32378">MSKEIAPTFSANDVGKIKKFCKAHSKDIFDQLSKSLAPSIHGHEYIKKAILCMLLGGNEKVLENGTRIRGDINVLLIGDPSVAKSQLLRYVLHTAPRAIPTTGRGSSGVGLTAAVTTDQETGERRLEAGAMVLADRGVVCIDEFDKMSDMDRTAIHEVMEQGRVTIAKAGIQARLNARCSVLAAANPVYGRYDQYRTPMENIGLQDSLLSRFDLLFIVLDQMDADNDREIADHVLRIHRYRTPGEQDGYAMPLGCSVEMFATDDPNASDVTDQELQIYEKHDHLLHGPRKKSL</sequence>
<evidence type="ECO:0000256" key="12">
    <source>
        <dbReference type="RuleBase" id="RU368061"/>
    </source>
</evidence>
<evidence type="ECO:0000256" key="8">
    <source>
        <dbReference type="ARBA" id="ARBA00023242"/>
    </source>
</evidence>
<gene>
    <name evidence="14" type="ORF">SPARVUS_LOCUS15802022</name>
</gene>
<dbReference type="PRINTS" id="PR01659">
    <property type="entry name" value="MCMPROTEIN3"/>
</dbReference>
<comment type="function">
    <text evidence="10">Acts as a component of the mcm2-7 complex (mcm complex) which is the putative replicative helicase essential for 'once per cell cycle' DNA replication initiation and elongation in eukaryotic cells. The active ATPase sites in the mcm2-7 ring are formed through the interaction surfaces of two neighboring subunits such that a critical structure of a conserved arginine finger motif is provided in trans relative to the ATP-binding site of the Walker A box of the adjacent subunit. The six ATPase active sites, however, are likely to contribute differentially to the complex helicase activity. The existence of maternal and zygotic forms of mcm3 and mcm6 suggests that specific forms of mcm2-7 complexes may be used during different stages of development.</text>
</comment>
<dbReference type="InterPro" id="IPR003593">
    <property type="entry name" value="AAA+_ATPase"/>
</dbReference>
<comment type="subunit">
    <text evidence="12">Component of the MCM2-7 complex.</text>
</comment>
<evidence type="ECO:0000256" key="4">
    <source>
        <dbReference type="ARBA" id="ARBA00022741"/>
    </source>
</evidence>
<dbReference type="PROSITE" id="PS00847">
    <property type="entry name" value="MCM_1"/>
    <property type="match status" value="1"/>
</dbReference>
<keyword evidence="3 12" id="KW-0235">DNA replication</keyword>
<evidence type="ECO:0000313" key="14">
    <source>
        <dbReference type="EMBL" id="CAI9619242.1"/>
    </source>
</evidence>
<keyword evidence="7 11" id="KW-0067">ATP-binding</keyword>
<dbReference type="PANTHER" id="PTHR11630">
    <property type="entry name" value="DNA REPLICATION LICENSING FACTOR MCM FAMILY MEMBER"/>
    <property type="match status" value="1"/>
</dbReference>
<evidence type="ECO:0000256" key="2">
    <source>
        <dbReference type="ARBA" id="ARBA00008010"/>
    </source>
</evidence>
<dbReference type="SMART" id="SM00350">
    <property type="entry name" value="MCM"/>
    <property type="match status" value="1"/>
</dbReference>
<keyword evidence="8 12" id="KW-0539">Nucleus</keyword>
<dbReference type="InterPro" id="IPR001208">
    <property type="entry name" value="MCM_dom"/>
</dbReference>
<dbReference type="SMART" id="SM00382">
    <property type="entry name" value="AAA"/>
    <property type="match status" value="1"/>
</dbReference>
<comment type="caution">
    <text evidence="14">The sequence shown here is derived from an EMBL/GenBank/DDBJ whole genome shotgun (WGS) entry which is preliminary data.</text>
</comment>
<keyword evidence="4 11" id="KW-0547">Nucleotide-binding</keyword>
<evidence type="ECO:0000256" key="5">
    <source>
        <dbReference type="ARBA" id="ARBA00022801"/>
    </source>
</evidence>
<dbReference type="PROSITE" id="PS50051">
    <property type="entry name" value="MCM_2"/>
    <property type="match status" value="1"/>
</dbReference>
<evidence type="ECO:0000256" key="6">
    <source>
        <dbReference type="ARBA" id="ARBA00022806"/>
    </source>
</evidence>
<keyword evidence="6 12" id="KW-0347">Helicase</keyword>
<comment type="subcellular location">
    <subcellularLocation>
        <location evidence="1 12">Nucleus</location>
    </subcellularLocation>
</comment>
<comment type="catalytic activity">
    <reaction evidence="12">
        <text>ATP + H2O = ADP + phosphate + H(+)</text>
        <dbReference type="Rhea" id="RHEA:13065"/>
        <dbReference type="ChEBI" id="CHEBI:15377"/>
        <dbReference type="ChEBI" id="CHEBI:15378"/>
        <dbReference type="ChEBI" id="CHEBI:30616"/>
        <dbReference type="ChEBI" id="CHEBI:43474"/>
        <dbReference type="ChEBI" id="CHEBI:456216"/>
        <dbReference type="EC" id="3.6.4.12"/>
    </reaction>
</comment>
<keyword evidence="11" id="KW-0238">DNA-binding</keyword>
<accession>A0ABN9HBY4</accession>
<dbReference type="Pfam" id="PF00493">
    <property type="entry name" value="MCM"/>
    <property type="match status" value="1"/>
</dbReference>
<evidence type="ECO:0000256" key="10">
    <source>
        <dbReference type="ARBA" id="ARBA00043867"/>
    </source>
</evidence>
<evidence type="ECO:0000256" key="3">
    <source>
        <dbReference type="ARBA" id="ARBA00022705"/>
    </source>
</evidence>
<evidence type="ECO:0000256" key="9">
    <source>
        <dbReference type="ARBA" id="ARBA00023306"/>
    </source>
</evidence>
<dbReference type="InterPro" id="IPR008046">
    <property type="entry name" value="Mcm3"/>
</dbReference>
<evidence type="ECO:0000313" key="15">
    <source>
        <dbReference type="Proteomes" id="UP001162483"/>
    </source>
</evidence>
<proteinExistence type="inferred from homology"/>
<dbReference type="EMBL" id="CATNWA010020634">
    <property type="protein sequence ID" value="CAI9619242.1"/>
    <property type="molecule type" value="Genomic_DNA"/>
</dbReference>
<dbReference type="InterPro" id="IPR031327">
    <property type="entry name" value="MCM"/>
</dbReference>
<evidence type="ECO:0000256" key="1">
    <source>
        <dbReference type="ARBA" id="ARBA00004123"/>
    </source>
</evidence>
<comment type="similarity">
    <text evidence="2 11">Belongs to the MCM family.</text>
</comment>
<reference evidence="14" key="1">
    <citation type="submission" date="2023-05" db="EMBL/GenBank/DDBJ databases">
        <authorList>
            <person name="Stuckert A."/>
        </authorList>
    </citation>
    <scope>NUCLEOTIDE SEQUENCE</scope>
</reference>
<dbReference type="PRINTS" id="PR01657">
    <property type="entry name" value="MCMFAMILY"/>
</dbReference>
<dbReference type="PANTHER" id="PTHR11630:SF71">
    <property type="entry name" value="DNA REPLICATION LICENSING FACTOR MCM3"/>
    <property type="match status" value="1"/>
</dbReference>
<keyword evidence="15" id="KW-1185">Reference proteome</keyword>
<feature type="domain" description="MCM C-terminal AAA(+) ATPase" evidence="13">
    <location>
        <begin position="28"/>
        <end position="234"/>
    </location>
</feature>
<dbReference type="InterPro" id="IPR018525">
    <property type="entry name" value="MCM_CS"/>
</dbReference>
<keyword evidence="5 12" id="KW-0378">Hydrolase</keyword>